<dbReference type="PIRSF" id="PIRSF019543">
    <property type="entry name" value="Clavaminate_syn"/>
    <property type="match status" value="1"/>
</dbReference>
<dbReference type="InterPro" id="IPR042098">
    <property type="entry name" value="TauD-like_sf"/>
</dbReference>
<dbReference type="Pfam" id="PF02668">
    <property type="entry name" value="TauD"/>
    <property type="match status" value="1"/>
</dbReference>
<evidence type="ECO:0000313" key="6">
    <source>
        <dbReference type="EMBL" id="MBP2183471.1"/>
    </source>
</evidence>
<dbReference type="RefSeq" id="WP_209666641.1">
    <property type="nucleotide sequence ID" value="NZ_JAGGMS010000001.1"/>
</dbReference>
<feature type="domain" description="TauD/TfdA-like" evidence="5">
    <location>
        <begin position="127"/>
        <end position="307"/>
    </location>
</feature>
<keyword evidence="7" id="KW-1185">Reference proteome</keyword>
<gene>
    <name evidence="6" type="ORF">JOM49_004997</name>
</gene>
<accession>A0ABS4PVK4</accession>
<evidence type="ECO:0000256" key="2">
    <source>
        <dbReference type="ARBA" id="ARBA00022723"/>
    </source>
</evidence>
<name>A0ABS4PVK4_9PSEU</name>
<organism evidence="6 7">
    <name type="scientific">Amycolatopsis magusensis</name>
    <dbReference type="NCBI Taxonomy" id="882444"/>
    <lineage>
        <taxon>Bacteria</taxon>
        <taxon>Bacillati</taxon>
        <taxon>Actinomycetota</taxon>
        <taxon>Actinomycetes</taxon>
        <taxon>Pseudonocardiales</taxon>
        <taxon>Pseudonocardiaceae</taxon>
        <taxon>Amycolatopsis</taxon>
    </lineage>
</organism>
<evidence type="ECO:0000256" key="1">
    <source>
        <dbReference type="ARBA" id="ARBA00008425"/>
    </source>
</evidence>
<reference evidence="6 7" key="1">
    <citation type="submission" date="2021-03" db="EMBL/GenBank/DDBJ databases">
        <title>Sequencing the genomes of 1000 actinobacteria strains.</title>
        <authorList>
            <person name="Klenk H.-P."/>
        </authorList>
    </citation>
    <scope>NUCLEOTIDE SEQUENCE [LARGE SCALE GENOMIC DNA]</scope>
    <source>
        <strain evidence="6 7">DSM 45510</strain>
    </source>
</reference>
<dbReference type="InterPro" id="IPR003819">
    <property type="entry name" value="TauD/TfdA-like"/>
</dbReference>
<keyword evidence="4" id="KW-0408">Iron</keyword>
<comment type="caution">
    <text evidence="6">The sequence shown here is derived from an EMBL/GenBank/DDBJ whole genome shotgun (WGS) entry which is preliminary data.</text>
</comment>
<protein>
    <submittedName>
        <fullName evidence="6">Fe(II)/alpha-ketoglutarate-dependent arginine beta-hydroxylase</fullName>
    </submittedName>
</protein>
<keyword evidence="3" id="KW-0560">Oxidoreductase</keyword>
<dbReference type="SUPFAM" id="SSF51197">
    <property type="entry name" value="Clavaminate synthase-like"/>
    <property type="match status" value="1"/>
</dbReference>
<dbReference type="Proteomes" id="UP000741013">
    <property type="component" value="Unassembled WGS sequence"/>
</dbReference>
<dbReference type="Gene3D" id="3.60.130.10">
    <property type="entry name" value="Clavaminate synthase-like"/>
    <property type="match status" value="1"/>
</dbReference>
<evidence type="ECO:0000259" key="5">
    <source>
        <dbReference type="Pfam" id="PF02668"/>
    </source>
</evidence>
<dbReference type="InterPro" id="IPR014503">
    <property type="entry name" value="Clavaminate_syn-like"/>
</dbReference>
<comment type="similarity">
    <text evidence="1">Belongs to the clavaminate synthase family.</text>
</comment>
<sequence length="328" mass="36310">MSRIVLEAEERAQVAALADEVLSGVEVWDPLQLVDDVTGLAERLPLRLREFLVHSRISESDITVISGLPVDEELVPTPIGWDLAAKTGAGQREELVLLLCGAVLGDPFGWATQQDGRVVHDVCPAPGMEKSLTSASSEVALSLHTEDVHHPCRGDYVSLFCLRNPDAVGTTFVRIGALDLPPDTRRTLAEQRFRFYPDDSHVGAVLNALDGNEPADARVTDREYDPGSAIFGPAERPYLRFDVDFMSGADDDAEHAIRTAVDCFARSVERVVLAPGDAVFVDNYRVVHGREPFVPRYDGKDRWLKRLNLIRDIRRLYAISDTRSRIIA</sequence>
<proteinExistence type="inferred from homology"/>
<evidence type="ECO:0000313" key="7">
    <source>
        <dbReference type="Proteomes" id="UP000741013"/>
    </source>
</evidence>
<dbReference type="EMBL" id="JAGGMS010000001">
    <property type="protein sequence ID" value="MBP2183471.1"/>
    <property type="molecule type" value="Genomic_DNA"/>
</dbReference>
<evidence type="ECO:0000256" key="4">
    <source>
        <dbReference type="ARBA" id="ARBA00023004"/>
    </source>
</evidence>
<evidence type="ECO:0000256" key="3">
    <source>
        <dbReference type="ARBA" id="ARBA00023002"/>
    </source>
</evidence>
<keyword evidence="2" id="KW-0479">Metal-binding</keyword>